<keyword evidence="1" id="KW-0479">Metal-binding</keyword>
<dbReference type="PROSITE" id="PS00028">
    <property type="entry name" value="ZINC_FINGER_C2H2_1"/>
    <property type="match status" value="2"/>
</dbReference>
<dbReference type="EMBL" id="JADGJW010000309">
    <property type="protein sequence ID" value="KAJ3220305.1"/>
    <property type="molecule type" value="Genomic_DNA"/>
</dbReference>
<dbReference type="AlphaFoldDB" id="A0AAD5U0B9"/>
<keyword evidence="2 4" id="KW-0863">Zinc-finger</keyword>
<evidence type="ECO:0000256" key="2">
    <source>
        <dbReference type="ARBA" id="ARBA00022771"/>
    </source>
</evidence>
<dbReference type="GO" id="GO:0008270">
    <property type="term" value="F:zinc ion binding"/>
    <property type="evidence" value="ECO:0007669"/>
    <property type="project" value="UniProtKB-KW"/>
</dbReference>
<dbReference type="Pfam" id="PF00096">
    <property type="entry name" value="zf-C2H2"/>
    <property type="match status" value="2"/>
</dbReference>
<dbReference type="PANTHER" id="PTHR23235:SF120">
    <property type="entry name" value="KRUPPEL-LIKE FACTOR 15"/>
    <property type="match status" value="1"/>
</dbReference>
<evidence type="ECO:0000256" key="4">
    <source>
        <dbReference type="PROSITE-ProRule" id="PRU00042"/>
    </source>
</evidence>
<gene>
    <name evidence="6" type="ORF">HK099_004406</name>
</gene>
<evidence type="ECO:0000313" key="6">
    <source>
        <dbReference type="EMBL" id="KAJ3220305.1"/>
    </source>
</evidence>
<dbReference type="SMART" id="SM00355">
    <property type="entry name" value="ZnF_C2H2"/>
    <property type="match status" value="2"/>
</dbReference>
<proteinExistence type="predicted"/>
<accession>A0AAD5U0B9</accession>
<organism evidence="6 7">
    <name type="scientific">Clydaea vesicula</name>
    <dbReference type="NCBI Taxonomy" id="447962"/>
    <lineage>
        <taxon>Eukaryota</taxon>
        <taxon>Fungi</taxon>
        <taxon>Fungi incertae sedis</taxon>
        <taxon>Chytridiomycota</taxon>
        <taxon>Chytridiomycota incertae sedis</taxon>
        <taxon>Chytridiomycetes</taxon>
        <taxon>Lobulomycetales</taxon>
        <taxon>Lobulomycetaceae</taxon>
        <taxon>Clydaea</taxon>
    </lineage>
</organism>
<dbReference type="GO" id="GO:0000978">
    <property type="term" value="F:RNA polymerase II cis-regulatory region sequence-specific DNA binding"/>
    <property type="evidence" value="ECO:0007669"/>
    <property type="project" value="TreeGrafter"/>
</dbReference>
<keyword evidence="3" id="KW-0862">Zinc</keyword>
<evidence type="ECO:0000256" key="3">
    <source>
        <dbReference type="ARBA" id="ARBA00022833"/>
    </source>
</evidence>
<dbReference type="Gene3D" id="3.30.160.60">
    <property type="entry name" value="Classic Zinc Finger"/>
    <property type="match status" value="2"/>
</dbReference>
<protein>
    <recommendedName>
        <fullName evidence="5">C2H2-type domain-containing protein</fullName>
    </recommendedName>
</protein>
<keyword evidence="7" id="KW-1185">Reference proteome</keyword>
<name>A0AAD5U0B9_9FUNG</name>
<reference evidence="6" key="1">
    <citation type="submission" date="2020-05" db="EMBL/GenBank/DDBJ databases">
        <title>Phylogenomic resolution of chytrid fungi.</title>
        <authorList>
            <person name="Stajich J.E."/>
            <person name="Amses K."/>
            <person name="Simmons R."/>
            <person name="Seto K."/>
            <person name="Myers J."/>
            <person name="Bonds A."/>
            <person name="Quandt C.A."/>
            <person name="Barry K."/>
            <person name="Liu P."/>
            <person name="Grigoriev I."/>
            <person name="Longcore J.E."/>
            <person name="James T.Y."/>
        </authorList>
    </citation>
    <scope>NUCLEOTIDE SEQUENCE</scope>
    <source>
        <strain evidence="6">JEL0476</strain>
    </source>
</reference>
<dbReference type="PROSITE" id="PS50157">
    <property type="entry name" value="ZINC_FINGER_C2H2_2"/>
    <property type="match status" value="2"/>
</dbReference>
<dbReference type="InterPro" id="IPR013087">
    <property type="entry name" value="Znf_C2H2_type"/>
</dbReference>
<feature type="domain" description="C2H2-type" evidence="5">
    <location>
        <begin position="274"/>
        <end position="301"/>
    </location>
</feature>
<dbReference type="PANTHER" id="PTHR23235">
    <property type="entry name" value="KRUEPPEL-LIKE TRANSCRIPTION FACTOR"/>
    <property type="match status" value="1"/>
</dbReference>
<dbReference type="GO" id="GO:0000981">
    <property type="term" value="F:DNA-binding transcription factor activity, RNA polymerase II-specific"/>
    <property type="evidence" value="ECO:0007669"/>
    <property type="project" value="TreeGrafter"/>
</dbReference>
<dbReference type="InterPro" id="IPR036236">
    <property type="entry name" value="Znf_C2H2_sf"/>
</dbReference>
<dbReference type="Proteomes" id="UP001211065">
    <property type="component" value="Unassembled WGS sequence"/>
</dbReference>
<comment type="caution">
    <text evidence="6">The sequence shown here is derived from an EMBL/GenBank/DDBJ whole genome shotgun (WGS) entry which is preliminary data.</text>
</comment>
<evidence type="ECO:0000313" key="7">
    <source>
        <dbReference type="Proteomes" id="UP001211065"/>
    </source>
</evidence>
<evidence type="ECO:0000256" key="1">
    <source>
        <dbReference type="ARBA" id="ARBA00022723"/>
    </source>
</evidence>
<feature type="non-terminal residue" evidence="6">
    <location>
        <position position="346"/>
    </location>
</feature>
<dbReference type="SUPFAM" id="SSF57667">
    <property type="entry name" value="beta-beta-alpha zinc fingers"/>
    <property type="match status" value="1"/>
</dbReference>
<feature type="domain" description="C2H2-type" evidence="5">
    <location>
        <begin position="302"/>
        <end position="332"/>
    </location>
</feature>
<evidence type="ECO:0000259" key="5">
    <source>
        <dbReference type="PROSITE" id="PS50157"/>
    </source>
</evidence>
<sequence>MHSILSININYQTEPMTEYLSTPIQSYAGQDVCMGYFPTDDLISQCVLSPTPNSPLSTISSLSDISTSPFDDFDLSDGNLGIQLDIDINSSQYFRSNSNSLHVDSFNSPSTTQQSLINSPSFNFISNIPETTIPNVNPKQILQPAITTKKSSKSKFESPKLVSQPIILNSPLPETTVFNDLSQDFTVPNFQNQVPSISSQEQVVASPTIISNTPYQFQQLLSPVESSPSSTYPNNNNNSLVDDTKSFMEILPTNFSAPSVSSSTSSKDDLVKEYPCPHCPRVFPKTYNLKSHLQCHSGVKPHKCSAPGCESSFTRKHDLQRHVRNIHKKPNSKKKLKLLNGKSKKI</sequence>